<dbReference type="OrthoDB" id="1655185at2"/>
<reference evidence="1 2" key="1">
    <citation type="submission" date="2013-08" db="EMBL/GenBank/DDBJ databases">
        <authorList>
            <person name="Huang J."/>
            <person name="Wang G."/>
        </authorList>
    </citation>
    <scope>NUCLEOTIDE SEQUENCE [LARGE SCALE GENOMIC DNA]</scope>
    <source>
        <strain evidence="1 2">JSM 076056</strain>
    </source>
</reference>
<sequence>MSCGDKHKSGNCVKDILREIVDAQNDVVHECQSSCEQSINDLLGNMGGGNGLDTVPVILYCKDCKPFVGYGTKRRMNGSLHDLISSFVFRVKEVDDHTNCAVLELLSEDEECLDDICEQEINDLRVTGICITVDLDCFCHITCLPAINALGPSSDD</sequence>
<comment type="caution">
    <text evidence="1">The sequence shown here is derived from an EMBL/GenBank/DDBJ whole genome shotgun (WGS) entry which is preliminary data.</text>
</comment>
<dbReference type="AlphaFoldDB" id="A0A0A5IA56"/>
<dbReference type="InterPro" id="IPR019593">
    <property type="entry name" value="Spore_coat_protein_Z/Y"/>
</dbReference>
<gene>
    <name evidence="1" type="ORF">N781_15535</name>
</gene>
<accession>A0A0A5IA56</accession>
<dbReference type="STRING" id="1385510.GCA_000425205_01751"/>
<keyword evidence="2" id="KW-1185">Reference proteome</keyword>
<name>A0A0A5IA56_9BACI</name>
<organism evidence="1 2">
    <name type="scientific">Pontibacillus halophilus JSM 076056 = DSM 19796</name>
    <dbReference type="NCBI Taxonomy" id="1385510"/>
    <lineage>
        <taxon>Bacteria</taxon>
        <taxon>Bacillati</taxon>
        <taxon>Bacillota</taxon>
        <taxon>Bacilli</taxon>
        <taxon>Bacillales</taxon>
        <taxon>Bacillaceae</taxon>
        <taxon>Pontibacillus</taxon>
    </lineage>
</organism>
<dbReference type="EMBL" id="AVPE01000005">
    <property type="protein sequence ID" value="KGX92722.1"/>
    <property type="molecule type" value="Genomic_DNA"/>
</dbReference>
<dbReference type="Pfam" id="PF10612">
    <property type="entry name" value="Spore-coat_CotZ"/>
    <property type="match status" value="1"/>
</dbReference>
<evidence type="ECO:0000313" key="2">
    <source>
        <dbReference type="Proteomes" id="UP000030528"/>
    </source>
</evidence>
<keyword evidence="1" id="KW-0167">Capsid protein</keyword>
<dbReference type="RefSeq" id="WP_026800161.1">
    <property type="nucleotide sequence ID" value="NZ_AULI01000007.1"/>
</dbReference>
<dbReference type="eggNOG" id="ENOG502ZCJP">
    <property type="taxonomic scope" value="Bacteria"/>
</dbReference>
<protein>
    <submittedName>
        <fullName evidence="1">Spore coat protein</fullName>
    </submittedName>
</protein>
<keyword evidence="1" id="KW-0946">Virion</keyword>
<proteinExistence type="predicted"/>
<dbReference type="Proteomes" id="UP000030528">
    <property type="component" value="Unassembled WGS sequence"/>
</dbReference>
<evidence type="ECO:0000313" key="1">
    <source>
        <dbReference type="EMBL" id="KGX92722.1"/>
    </source>
</evidence>